<dbReference type="InterPro" id="IPR047057">
    <property type="entry name" value="MerR_fam"/>
</dbReference>
<evidence type="ECO:0000256" key="3">
    <source>
        <dbReference type="ARBA" id="ARBA00023125"/>
    </source>
</evidence>
<evidence type="ECO:0000259" key="6">
    <source>
        <dbReference type="PROSITE" id="PS50937"/>
    </source>
</evidence>
<feature type="compositionally biased region" description="Low complexity" evidence="5">
    <location>
        <begin position="19"/>
        <end position="38"/>
    </location>
</feature>
<evidence type="ECO:0000256" key="2">
    <source>
        <dbReference type="ARBA" id="ARBA00023015"/>
    </source>
</evidence>
<dbReference type="CDD" id="cd00592">
    <property type="entry name" value="HTH_MerR-like"/>
    <property type="match status" value="1"/>
</dbReference>
<dbReference type="GO" id="GO:0003700">
    <property type="term" value="F:DNA-binding transcription factor activity"/>
    <property type="evidence" value="ECO:0007669"/>
    <property type="project" value="InterPro"/>
</dbReference>
<evidence type="ECO:0000256" key="1">
    <source>
        <dbReference type="ARBA" id="ARBA00022491"/>
    </source>
</evidence>
<dbReference type="PANTHER" id="PTHR30204">
    <property type="entry name" value="REDOX-CYCLING DRUG-SENSING TRANSCRIPTIONAL ACTIVATOR SOXR"/>
    <property type="match status" value="1"/>
</dbReference>
<evidence type="ECO:0000313" key="8">
    <source>
        <dbReference type="Proteomes" id="UP000269974"/>
    </source>
</evidence>
<comment type="caution">
    <text evidence="7">The sequence shown here is derived from an EMBL/GenBank/DDBJ whole genome shotgun (WGS) entry which is preliminary data.</text>
</comment>
<accession>A0A7Z8Y923</accession>
<keyword evidence="2" id="KW-0805">Transcription regulation</keyword>
<evidence type="ECO:0000256" key="4">
    <source>
        <dbReference type="ARBA" id="ARBA00023163"/>
    </source>
</evidence>
<dbReference type="InterPro" id="IPR009061">
    <property type="entry name" value="DNA-bd_dom_put_sf"/>
</dbReference>
<dbReference type="AlphaFoldDB" id="A0A7Z8Y923"/>
<organism evidence="7 8">
    <name type="scientific">Actinobaculum suis</name>
    <dbReference type="NCBI Taxonomy" id="1657"/>
    <lineage>
        <taxon>Bacteria</taxon>
        <taxon>Bacillati</taxon>
        <taxon>Actinomycetota</taxon>
        <taxon>Actinomycetes</taxon>
        <taxon>Actinomycetales</taxon>
        <taxon>Actinomycetaceae</taxon>
        <taxon>Actinobaculum</taxon>
    </lineage>
</organism>
<feature type="domain" description="HTH merR-type" evidence="6">
    <location>
        <begin position="53"/>
        <end position="127"/>
    </location>
</feature>
<protein>
    <submittedName>
        <fullName evidence="7">Mercuric resistance operon regulatory protein MerR</fullName>
    </submittedName>
</protein>
<dbReference type="RefSeq" id="WP_185934030.1">
    <property type="nucleotide sequence ID" value="NZ_UYIO01000001.1"/>
</dbReference>
<dbReference type="EMBL" id="UYIO01000001">
    <property type="protein sequence ID" value="VDG76461.1"/>
    <property type="molecule type" value="Genomic_DNA"/>
</dbReference>
<dbReference type="Proteomes" id="UP000269974">
    <property type="component" value="Unassembled WGS sequence"/>
</dbReference>
<gene>
    <name evidence="7" type="ORF">NCTC10327_01100</name>
</gene>
<sequence>MAIQSSAAHAARRSDHRLAPAPATPASGAPVSGAAPRAETGTQWPHDLSQKPQFRIGEVRRLLAAEFPMLSVSKIRHYESIDLLHPHRTATNQRLFSQSDVERLRFILREQRDRYLPLDQIREELRQLDAGLIEHHPQKMHAVADNETRRPQPGERLTVSQVINITGTDVATVDALVDAGILQTDARGRLSAQAPEIVRYSVLLLEAGFDLHSIKTIRTSARSHAHTVLAQLGPQLAKKTPAARERAIARTDDATQKICHLYRALLTENIEVELR</sequence>
<proteinExistence type="predicted"/>
<dbReference type="PROSITE" id="PS50937">
    <property type="entry name" value="HTH_MERR_2"/>
    <property type="match status" value="1"/>
</dbReference>
<evidence type="ECO:0000256" key="5">
    <source>
        <dbReference type="SAM" id="MobiDB-lite"/>
    </source>
</evidence>
<reference evidence="7 8" key="1">
    <citation type="submission" date="2018-11" db="EMBL/GenBank/DDBJ databases">
        <authorList>
            <consortium name="Pathogen Informatics"/>
        </authorList>
    </citation>
    <scope>NUCLEOTIDE SEQUENCE [LARGE SCALE GENOMIC DNA]</scope>
    <source>
        <strain evidence="7 8">NCTC10327</strain>
    </source>
</reference>
<feature type="region of interest" description="Disordered" evidence="5">
    <location>
        <begin position="1"/>
        <end position="51"/>
    </location>
</feature>
<keyword evidence="3" id="KW-0238">DNA-binding</keyword>
<evidence type="ECO:0000313" key="7">
    <source>
        <dbReference type="EMBL" id="VDG76461.1"/>
    </source>
</evidence>
<name>A0A7Z8Y923_9ACTO</name>
<dbReference type="GO" id="GO:0003677">
    <property type="term" value="F:DNA binding"/>
    <property type="evidence" value="ECO:0007669"/>
    <property type="project" value="UniProtKB-KW"/>
</dbReference>
<dbReference type="InterPro" id="IPR000551">
    <property type="entry name" value="MerR-type_HTH_dom"/>
</dbReference>
<keyword evidence="1" id="KW-0678">Repressor</keyword>
<dbReference type="SMART" id="SM00422">
    <property type="entry name" value="HTH_MERR"/>
    <property type="match status" value="1"/>
</dbReference>
<keyword evidence="4" id="KW-0804">Transcription</keyword>
<dbReference type="SUPFAM" id="SSF46955">
    <property type="entry name" value="Putative DNA-binding domain"/>
    <property type="match status" value="1"/>
</dbReference>
<dbReference type="Pfam" id="PF13411">
    <property type="entry name" value="MerR_1"/>
    <property type="match status" value="1"/>
</dbReference>
<dbReference type="Gene3D" id="1.10.1660.10">
    <property type="match status" value="1"/>
</dbReference>
<dbReference type="PANTHER" id="PTHR30204:SF69">
    <property type="entry name" value="MERR-FAMILY TRANSCRIPTIONAL REGULATOR"/>
    <property type="match status" value="1"/>
</dbReference>